<dbReference type="InterPro" id="IPR011990">
    <property type="entry name" value="TPR-like_helical_dom_sf"/>
</dbReference>
<dbReference type="InterPro" id="IPR010323">
    <property type="entry name" value="DUF924"/>
</dbReference>
<dbReference type="EMBL" id="BGOW01000015">
    <property type="protein sequence ID" value="GBL45997.1"/>
    <property type="molecule type" value="Genomic_DNA"/>
</dbReference>
<proteinExistence type="predicted"/>
<comment type="caution">
    <text evidence="1">The sequence shown here is derived from an EMBL/GenBank/DDBJ whole genome shotgun (WGS) entry which is preliminary data.</text>
</comment>
<keyword evidence="1" id="KW-0472">Membrane</keyword>
<keyword evidence="1" id="KW-0812">Transmembrane</keyword>
<dbReference type="SUPFAM" id="SSF48452">
    <property type="entry name" value="TPR-like"/>
    <property type="match status" value="1"/>
</dbReference>
<dbReference type="Proteomes" id="UP000286806">
    <property type="component" value="Unassembled WGS sequence"/>
</dbReference>
<dbReference type="Gene3D" id="1.20.58.320">
    <property type="entry name" value="TPR-like"/>
    <property type="match status" value="1"/>
</dbReference>
<dbReference type="RefSeq" id="WP_124704793.1">
    <property type="nucleotide sequence ID" value="NZ_BGOW01000015.1"/>
</dbReference>
<dbReference type="AlphaFoldDB" id="A0A401JEE3"/>
<name>A0A401JEE3_9PROT</name>
<evidence type="ECO:0000313" key="2">
    <source>
        <dbReference type="Proteomes" id="UP000286806"/>
    </source>
</evidence>
<reference evidence="1 2" key="1">
    <citation type="journal article" date="2019" name="Front. Microbiol.">
        <title>Genomes of Neutrophilic Sulfur-Oxidizing Chemolithoautotrophs Representing 9 Proteobacterial Species From 8 Genera.</title>
        <authorList>
            <person name="Watanabe T."/>
            <person name="Kojima H."/>
            <person name="Umezawa K."/>
            <person name="Hori C."/>
            <person name="Takasuka T.E."/>
            <person name="Kato Y."/>
            <person name="Fukui M."/>
        </authorList>
    </citation>
    <scope>NUCLEOTIDE SEQUENCE [LARGE SCALE GENOMIC DNA]</scope>
    <source>
        <strain evidence="1 2">TTN</strain>
    </source>
</reference>
<dbReference type="Pfam" id="PF06041">
    <property type="entry name" value="DUF924"/>
    <property type="match status" value="1"/>
</dbReference>
<dbReference type="OrthoDB" id="7593450at2"/>
<accession>A0A401JEE3</accession>
<evidence type="ECO:0000313" key="1">
    <source>
        <dbReference type="EMBL" id="GBL45997.1"/>
    </source>
</evidence>
<dbReference type="Gene3D" id="1.25.40.10">
    <property type="entry name" value="Tetratricopeptide repeat domain"/>
    <property type="match status" value="1"/>
</dbReference>
<organism evidence="1 2">
    <name type="scientific">Sulfuriferula multivorans</name>
    <dbReference type="NCBI Taxonomy" id="1559896"/>
    <lineage>
        <taxon>Bacteria</taxon>
        <taxon>Pseudomonadati</taxon>
        <taxon>Pseudomonadota</taxon>
        <taxon>Betaproteobacteria</taxon>
        <taxon>Nitrosomonadales</taxon>
        <taxon>Sulfuricellaceae</taxon>
        <taxon>Sulfuriferula</taxon>
    </lineage>
</organism>
<keyword evidence="2" id="KW-1185">Reference proteome</keyword>
<protein>
    <submittedName>
        <fullName evidence="1">Putative transmembrane protein</fullName>
    </submittedName>
</protein>
<gene>
    <name evidence="1" type="ORF">SFMTTN_1809</name>
</gene>
<sequence length="187" mass="21474">MHSAQQILSFWFDGDAPAQQRRWFGKDELTDARMRDEFLADYQAAADGQLADWQESAPSGLALVILLDQFPRNLFRAMAQAFATDAQARYIARDIIARGLDKVLPPRQRMFVYLPFEHSEMMEDQLYSIPLFEGLRDAEGMAEAVRYAYLHHEVIARFGRFPHRNAILGRTSTVEELVFLEQPGSSF</sequence>